<dbReference type="PANTHER" id="PTHR43297">
    <property type="entry name" value="OLIGOPEPTIDE TRANSPORT ATP-BINDING PROTEIN APPD"/>
    <property type="match status" value="1"/>
</dbReference>
<evidence type="ECO:0000313" key="11">
    <source>
        <dbReference type="EMBL" id="GAK52213.1"/>
    </source>
</evidence>
<keyword evidence="8" id="KW-1278">Translocase</keyword>
<dbReference type="GO" id="GO:0016887">
    <property type="term" value="F:ATP hydrolysis activity"/>
    <property type="evidence" value="ECO:0007669"/>
    <property type="project" value="InterPro"/>
</dbReference>
<dbReference type="GO" id="GO:0015833">
    <property type="term" value="P:peptide transport"/>
    <property type="evidence" value="ECO:0007669"/>
    <property type="project" value="InterPro"/>
</dbReference>
<evidence type="ECO:0000256" key="6">
    <source>
        <dbReference type="ARBA" id="ARBA00022741"/>
    </source>
</evidence>
<keyword evidence="9" id="KW-0472">Membrane</keyword>
<keyword evidence="6" id="KW-0547">Nucleotide-binding</keyword>
<evidence type="ECO:0000256" key="3">
    <source>
        <dbReference type="ARBA" id="ARBA00022448"/>
    </source>
</evidence>
<evidence type="ECO:0000259" key="10">
    <source>
        <dbReference type="PROSITE" id="PS50893"/>
    </source>
</evidence>
<name>A0A081BP97_9BACT</name>
<proteinExistence type="inferred from homology"/>
<organism evidence="11">
    <name type="scientific">Candidatus Moduliflexus flocculans</name>
    <dbReference type="NCBI Taxonomy" id="1499966"/>
    <lineage>
        <taxon>Bacteria</taxon>
        <taxon>Candidatus Moduliflexota</taxon>
        <taxon>Candidatus Moduliflexia</taxon>
        <taxon>Candidatus Moduliflexales</taxon>
        <taxon>Candidatus Moduliflexaceae</taxon>
    </lineage>
</organism>
<gene>
    <name evidence="11" type="ORF">U14_03464</name>
</gene>
<dbReference type="PROSITE" id="PS00211">
    <property type="entry name" value="ABC_TRANSPORTER_1"/>
    <property type="match status" value="1"/>
</dbReference>
<evidence type="ECO:0000256" key="5">
    <source>
        <dbReference type="ARBA" id="ARBA00022519"/>
    </source>
</evidence>
<dbReference type="Gene3D" id="3.40.50.300">
    <property type="entry name" value="P-loop containing nucleotide triphosphate hydrolases"/>
    <property type="match status" value="1"/>
</dbReference>
<dbReference type="NCBIfam" id="TIGR01727">
    <property type="entry name" value="oligo_HPY"/>
    <property type="match status" value="1"/>
</dbReference>
<evidence type="ECO:0000313" key="12">
    <source>
        <dbReference type="Proteomes" id="UP000030700"/>
    </source>
</evidence>
<dbReference type="InterPro" id="IPR003593">
    <property type="entry name" value="AAA+_ATPase"/>
</dbReference>
<reference evidence="11" key="1">
    <citation type="journal article" date="2015" name="PeerJ">
        <title>First genomic representation of candidate bacterial phylum KSB3 points to enhanced environmental sensing as a trigger of wastewater bulking.</title>
        <authorList>
            <person name="Sekiguchi Y."/>
            <person name="Ohashi A."/>
            <person name="Parks D.H."/>
            <person name="Yamauchi T."/>
            <person name="Tyson G.W."/>
            <person name="Hugenholtz P."/>
        </authorList>
    </citation>
    <scope>NUCLEOTIDE SEQUENCE [LARGE SCALE GENOMIC DNA]</scope>
</reference>
<sequence>MRLVVFLTQKAQTPQETQTKKYHLRLLRHSRRLRYFALNRRNMNDKLLETVDLRANFYTYEGVVKALNGVSLVINHGSTFGLVGESGCGKSVTARAIMRIVQEPGRIESGKILVFLNGAQEAQGVDLMQQSEAYMERLRGNHISMIFQEPNSALNPILTIEDQISESFLIHQQPDMCRDIAADLRREMERKPSPLKRLHMQLFERQAEHPDDPRLRLLNALPILKQWKRRLKRKAAEKAIEVLGKLGIANPEQVITRYPHEISGGMKQRVVIAIGLACCPTLLIADEPTSNLDVTIQAQILELIKELKKKYISSVLLITHDLGVVAETCDRVGVMYAGNVCEVADVGDLFRDPKHPYSAALLNAVPKLSHTGELASIEGSVPNLVNPPSGCRFHPRCPQVMPVCKTKVPDTVEITPDHFVACYLYVR</sequence>
<keyword evidence="4" id="KW-1003">Cell membrane</keyword>
<dbReference type="InterPro" id="IPR050388">
    <property type="entry name" value="ABC_Ni/Peptide_Import"/>
</dbReference>
<comment type="subcellular location">
    <subcellularLocation>
        <location evidence="1">Cell membrane</location>
        <topology evidence="1">Peripheral membrane protein</topology>
    </subcellularLocation>
</comment>
<dbReference type="STRING" id="1499966.U14_03464"/>
<dbReference type="PANTHER" id="PTHR43297:SF14">
    <property type="entry name" value="ATPASE AAA-TYPE CORE DOMAIN-CONTAINING PROTEIN"/>
    <property type="match status" value="1"/>
</dbReference>
<dbReference type="Pfam" id="PF08352">
    <property type="entry name" value="oligo_HPY"/>
    <property type="match status" value="1"/>
</dbReference>
<dbReference type="GO" id="GO:0005524">
    <property type="term" value="F:ATP binding"/>
    <property type="evidence" value="ECO:0007669"/>
    <property type="project" value="UniProtKB-KW"/>
</dbReference>
<dbReference type="GO" id="GO:0005886">
    <property type="term" value="C:plasma membrane"/>
    <property type="evidence" value="ECO:0007669"/>
    <property type="project" value="UniProtKB-SubCell"/>
</dbReference>
<evidence type="ECO:0000256" key="8">
    <source>
        <dbReference type="ARBA" id="ARBA00022967"/>
    </source>
</evidence>
<evidence type="ECO:0000256" key="1">
    <source>
        <dbReference type="ARBA" id="ARBA00004202"/>
    </source>
</evidence>
<comment type="similarity">
    <text evidence="2">Belongs to the ABC transporter superfamily.</text>
</comment>
<dbReference type="AlphaFoldDB" id="A0A081BP97"/>
<dbReference type="Pfam" id="PF00005">
    <property type="entry name" value="ABC_tran"/>
    <property type="match status" value="1"/>
</dbReference>
<dbReference type="InterPro" id="IPR017871">
    <property type="entry name" value="ABC_transporter-like_CS"/>
</dbReference>
<keyword evidence="7" id="KW-0067">ATP-binding</keyword>
<keyword evidence="3" id="KW-0813">Transport</keyword>
<feature type="domain" description="ABC transporter" evidence="10">
    <location>
        <begin position="48"/>
        <end position="362"/>
    </location>
</feature>
<dbReference type="InterPro" id="IPR003439">
    <property type="entry name" value="ABC_transporter-like_ATP-bd"/>
</dbReference>
<dbReference type="CDD" id="cd03257">
    <property type="entry name" value="ABC_NikE_OppD_transporters"/>
    <property type="match status" value="1"/>
</dbReference>
<dbReference type="SMART" id="SM00382">
    <property type="entry name" value="AAA"/>
    <property type="match status" value="1"/>
</dbReference>
<dbReference type="EMBL" id="DF820458">
    <property type="protein sequence ID" value="GAK52213.1"/>
    <property type="molecule type" value="Genomic_DNA"/>
</dbReference>
<dbReference type="PROSITE" id="PS50893">
    <property type="entry name" value="ABC_TRANSPORTER_2"/>
    <property type="match status" value="1"/>
</dbReference>
<dbReference type="Proteomes" id="UP000030700">
    <property type="component" value="Unassembled WGS sequence"/>
</dbReference>
<evidence type="ECO:0000256" key="7">
    <source>
        <dbReference type="ARBA" id="ARBA00022840"/>
    </source>
</evidence>
<keyword evidence="12" id="KW-1185">Reference proteome</keyword>
<evidence type="ECO:0000256" key="9">
    <source>
        <dbReference type="ARBA" id="ARBA00023136"/>
    </source>
</evidence>
<keyword evidence="5" id="KW-0997">Cell inner membrane</keyword>
<evidence type="ECO:0000256" key="4">
    <source>
        <dbReference type="ARBA" id="ARBA00022475"/>
    </source>
</evidence>
<dbReference type="InterPro" id="IPR013563">
    <property type="entry name" value="Oligopep_ABC_C"/>
</dbReference>
<protein>
    <submittedName>
        <fullName evidence="11">Oligopeptide/dipeptide ABC transporter, ATPase subunit</fullName>
    </submittedName>
</protein>
<dbReference type="HOGENOM" id="CLU_000604_1_23_0"/>
<evidence type="ECO:0000256" key="2">
    <source>
        <dbReference type="ARBA" id="ARBA00005417"/>
    </source>
</evidence>
<dbReference type="SUPFAM" id="SSF52540">
    <property type="entry name" value="P-loop containing nucleoside triphosphate hydrolases"/>
    <property type="match status" value="1"/>
</dbReference>
<dbReference type="InterPro" id="IPR027417">
    <property type="entry name" value="P-loop_NTPase"/>
</dbReference>
<accession>A0A081BP97</accession>